<gene>
    <name evidence="1" type="ORF">Prudu_1107S000100</name>
</gene>
<dbReference type="EMBL" id="AP021444">
    <property type="protein sequence ID" value="BBN69688.1"/>
    <property type="molecule type" value="Genomic_DNA"/>
</dbReference>
<reference evidence="1" key="1">
    <citation type="journal article" date="2019" name="Science">
        <title>Mutation of a bHLH transcription factor allowed almond domestication.</title>
        <authorList>
            <person name="Sanchez-Perez R."/>
            <person name="Pavan S."/>
            <person name="Mazzeo R."/>
            <person name="Moldovan C."/>
            <person name="Aiese Cigliano R."/>
            <person name="Del Cueto J."/>
            <person name="Ricciardi F."/>
            <person name="Lotti C."/>
            <person name="Ricciardi L."/>
            <person name="Dicenta F."/>
            <person name="Lopez-Marques R.L."/>
            <person name="Lindberg Moller B."/>
        </authorList>
    </citation>
    <scope>NUCLEOTIDE SEQUENCE</scope>
</reference>
<dbReference type="AlphaFoldDB" id="A0A5H2XNX2"/>
<protein>
    <submittedName>
        <fullName evidence="1">Uncharacterized protein</fullName>
    </submittedName>
</protein>
<evidence type="ECO:0000313" key="1">
    <source>
        <dbReference type="EMBL" id="BBN69688.1"/>
    </source>
</evidence>
<organism evidence="1">
    <name type="scientific">Prunus dulcis</name>
    <name type="common">Almond</name>
    <name type="synonym">Amygdalus dulcis</name>
    <dbReference type="NCBI Taxonomy" id="3755"/>
    <lineage>
        <taxon>Eukaryota</taxon>
        <taxon>Viridiplantae</taxon>
        <taxon>Streptophyta</taxon>
        <taxon>Embryophyta</taxon>
        <taxon>Tracheophyta</taxon>
        <taxon>Spermatophyta</taxon>
        <taxon>Magnoliopsida</taxon>
        <taxon>eudicotyledons</taxon>
        <taxon>Gunneridae</taxon>
        <taxon>Pentapetalae</taxon>
        <taxon>rosids</taxon>
        <taxon>fabids</taxon>
        <taxon>Rosales</taxon>
        <taxon>Rosaceae</taxon>
        <taxon>Amygdaloideae</taxon>
        <taxon>Amygdaleae</taxon>
        <taxon>Prunus</taxon>
    </lineage>
</organism>
<name>A0A5H2XNX2_PRUDU</name>
<proteinExistence type="predicted"/>
<sequence>MIRLAKIGNSRLRDMFPLSNPVRNPSIKPEGTASIVDLQIELTAASPQRRKVATSGVVKWIQLEFWYATMEVGLRRITLRVMKVGRLKA</sequence>
<accession>A0A5H2XNX2</accession>